<feature type="transmembrane region" description="Helical" evidence="1">
    <location>
        <begin position="6"/>
        <end position="26"/>
    </location>
</feature>
<keyword evidence="3" id="KW-1185">Reference proteome</keyword>
<proteinExistence type="predicted"/>
<dbReference type="EMBL" id="LAVV01008777">
    <property type="protein sequence ID" value="KNZ51968.1"/>
    <property type="molecule type" value="Genomic_DNA"/>
</dbReference>
<sequence length="185" mass="20953">MIYFYFFNTLKILFIGILSTSVLSVLPMPNTALEMKPQLMDENYSIWKDKKEALLQLWGVLIKLNSPTASLSDNENDGLKLLLIAKMDSIKHNNVVTSDKSNSAKMLWLLINTLHPLKPQTRPKSSMTFSISLSRNMRLRLSSPVLTKRRLGVLNSVQISIYAQHSQETNDAYGQRPHSGCQLCV</sequence>
<evidence type="ECO:0000313" key="3">
    <source>
        <dbReference type="Proteomes" id="UP000037035"/>
    </source>
</evidence>
<evidence type="ECO:0000313" key="2">
    <source>
        <dbReference type="EMBL" id="KNZ51968.1"/>
    </source>
</evidence>
<reference evidence="2 3" key="1">
    <citation type="submission" date="2015-08" db="EMBL/GenBank/DDBJ databases">
        <title>Next Generation Sequencing and Analysis of the Genome of Puccinia sorghi L Schw, the Causal Agent of Maize Common Rust.</title>
        <authorList>
            <person name="Rochi L."/>
            <person name="Burguener G."/>
            <person name="Darino M."/>
            <person name="Turjanski A."/>
            <person name="Kreff E."/>
            <person name="Dieguez M.J."/>
            <person name="Sacco F."/>
        </authorList>
    </citation>
    <scope>NUCLEOTIDE SEQUENCE [LARGE SCALE GENOMIC DNA]</scope>
    <source>
        <strain evidence="2 3">RO10H11247</strain>
    </source>
</reference>
<evidence type="ECO:0000256" key="1">
    <source>
        <dbReference type="SAM" id="Phobius"/>
    </source>
</evidence>
<keyword evidence="1" id="KW-0472">Membrane</keyword>
<dbReference type="Proteomes" id="UP000037035">
    <property type="component" value="Unassembled WGS sequence"/>
</dbReference>
<name>A0A0L6UTV5_9BASI</name>
<protein>
    <submittedName>
        <fullName evidence="2">Uncharacterized protein</fullName>
    </submittedName>
</protein>
<gene>
    <name evidence="2" type="ORF">VP01_3748g1</name>
</gene>
<comment type="caution">
    <text evidence="2">The sequence shown here is derived from an EMBL/GenBank/DDBJ whole genome shotgun (WGS) entry which is preliminary data.</text>
</comment>
<keyword evidence="1" id="KW-1133">Transmembrane helix</keyword>
<keyword evidence="1" id="KW-0812">Transmembrane</keyword>
<organism evidence="2 3">
    <name type="scientific">Puccinia sorghi</name>
    <dbReference type="NCBI Taxonomy" id="27349"/>
    <lineage>
        <taxon>Eukaryota</taxon>
        <taxon>Fungi</taxon>
        <taxon>Dikarya</taxon>
        <taxon>Basidiomycota</taxon>
        <taxon>Pucciniomycotina</taxon>
        <taxon>Pucciniomycetes</taxon>
        <taxon>Pucciniales</taxon>
        <taxon>Pucciniaceae</taxon>
        <taxon>Puccinia</taxon>
    </lineage>
</organism>
<dbReference type="VEuPathDB" id="FungiDB:VP01_3748g1"/>
<accession>A0A0L6UTV5</accession>
<dbReference type="AlphaFoldDB" id="A0A0L6UTV5"/>